<dbReference type="AlphaFoldDB" id="A0A1D8TQM2"/>
<proteinExistence type="inferred from homology"/>
<dbReference type="GO" id="GO:0055085">
    <property type="term" value="P:transmembrane transport"/>
    <property type="evidence" value="ECO:0007669"/>
    <property type="project" value="InterPro"/>
</dbReference>
<dbReference type="Gene3D" id="2.30.30.60">
    <property type="match status" value="1"/>
</dbReference>
<sequence>MVEQVVEQVTELLKLSADAQTFWLALALRVSSLLLCILLAFVLGQWTPALVKSVLKRLLPPKAQEAYNQFMAPLHQSLMRTGTLLLVAISLELLRVYSGLYKFLHFFVYLSLTFCAAWLVSRVVKQIIRLYGLVLVRRLGRELGDVVLVFETIANFIIGFFAVVLFARSQGFQLITVLFGFGISGVAVAFAAQEVLSQLFGTLVLYLDRPFVSGEYIRVNLNTLDEDVYGRIEGIGLRCTRIRSVAKNTLIIVPNSVMVSKKIVNVTRGKKVMVLLYFDFSHPLQVNQQALVEQVIQESTEQLFGIDPGSTRMECFPLENLPGTRVRLTFFIVGSNENSLELRKRLAEISQQAISQRLQKHNLHFVLEQPALYVDSPITL</sequence>
<dbReference type="RefSeq" id="WP_070392421.1">
    <property type="nucleotide sequence ID" value="NZ_CP017599.1"/>
</dbReference>
<keyword evidence="5 6" id="KW-0472">Membrane</keyword>
<evidence type="ECO:0000256" key="1">
    <source>
        <dbReference type="ARBA" id="ARBA00004141"/>
    </source>
</evidence>
<dbReference type="SUPFAM" id="SSF82861">
    <property type="entry name" value="Mechanosensitive channel protein MscS (YggB), transmembrane region"/>
    <property type="match status" value="1"/>
</dbReference>
<gene>
    <name evidence="8" type="ORF">BJP34_11210</name>
</gene>
<dbReference type="GO" id="GO:0016020">
    <property type="term" value="C:membrane"/>
    <property type="evidence" value="ECO:0007669"/>
    <property type="project" value="UniProtKB-SubCell"/>
</dbReference>
<protein>
    <submittedName>
        <fullName evidence="8">Mechanosensitive ion channel protein MscS</fullName>
    </submittedName>
</protein>
<dbReference type="PANTHER" id="PTHR30566:SF25">
    <property type="entry name" value="INNER MEMBRANE PROTEIN"/>
    <property type="match status" value="1"/>
</dbReference>
<feature type="transmembrane region" description="Helical" evidence="6">
    <location>
        <begin position="145"/>
        <end position="166"/>
    </location>
</feature>
<evidence type="ECO:0000313" key="8">
    <source>
        <dbReference type="EMBL" id="AOW99947.1"/>
    </source>
</evidence>
<dbReference type="InterPro" id="IPR011014">
    <property type="entry name" value="MscS_channel_TM-2"/>
</dbReference>
<feature type="transmembrane region" description="Helical" evidence="6">
    <location>
        <begin position="103"/>
        <end position="124"/>
    </location>
</feature>
<evidence type="ECO:0000256" key="4">
    <source>
        <dbReference type="ARBA" id="ARBA00022989"/>
    </source>
</evidence>
<keyword evidence="3 6" id="KW-0812">Transmembrane</keyword>
<keyword evidence="4 6" id="KW-1133">Transmembrane helix</keyword>
<evidence type="ECO:0000256" key="3">
    <source>
        <dbReference type="ARBA" id="ARBA00022692"/>
    </source>
</evidence>
<accession>A0A1D8TQM2</accession>
<dbReference type="SUPFAM" id="SSF50182">
    <property type="entry name" value="Sm-like ribonucleoproteins"/>
    <property type="match status" value="1"/>
</dbReference>
<evidence type="ECO:0000259" key="7">
    <source>
        <dbReference type="Pfam" id="PF00924"/>
    </source>
</evidence>
<dbReference type="InterPro" id="IPR006685">
    <property type="entry name" value="MscS_channel_2nd"/>
</dbReference>
<name>A0A1D8TQM2_9CYAN</name>
<evidence type="ECO:0000313" key="9">
    <source>
        <dbReference type="Proteomes" id="UP000177870"/>
    </source>
</evidence>
<dbReference type="Pfam" id="PF00924">
    <property type="entry name" value="MS_channel_2nd"/>
    <property type="match status" value="1"/>
</dbReference>
<evidence type="ECO:0000256" key="2">
    <source>
        <dbReference type="ARBA" id="ARBA00008017"/>
    </source>
</evidence>
<dbReference type="STRING" id="1458985.BJP34_11210"/>
<dbReference type="InterPro" id="IPR010920">
    <property type="entry name" value="LSM_dom_sf"/>
</dbReference>
<comment type="similarity">
    <text evidence="2">Belongs to the MscS (TC 1.A.23) family.</text>
</comment>
<dbReference type="EMBL" id="CP017599">
    <property type="protein sequence ID" value="AOW99947.1"/>
    <property type="molecule type" value="Genomic_DNA"/>
</dbReference>
<dbReference type="PANTHER" id="PTHR30566">
    <property type="entry name" value="YNAI-RELATED MECHANOSENSITIVE ION CHANNEL"/>
    <property type="match status" value="1"/>
</dbReference>
<feature type="transmembrane region" description="Helical" evidence="6">
    <location>
        <begin position="172"/>
        <end position="192"/>
    </location>
</feature>
<organism evidence="8 9">
    <name type="scientific">Moorena producens PAL-8-15-08-1</name>
    <dbReference type="NCBI Taxonomy" id="1458985"/>
    <lineage>
        <taxon>Bacteria</taxon>
        <taxon>Bacillati</taxon>
        <taxon>Cyanobacteriota</taxon>
        <taxon>Cyanophyceae</taxon>
        <taxon>Coleofasciculales</taxon>
        <taxon>Coleofasciculaceae</taxon>
        <taxon>Moorena</taxon>
    </lineage>
</organism>
<feature type="transmembrane region" description="Helical" evidence="6">
    <location>
        <begin position="78"/>
        <end position="97"/>
    </location>
</feature>
<feature type="transmembrane region" description="Helical" evidence="6">
    <location>
        <begin position="22"/>
        <end position="43"/>
    </location>
</feature>
<comment type="subcellular location">
    <subcellularLocation>
        <location evidence="1">Membrane</location>
        <topology evidence="1">Multi-pass membrane protein</topology>
    </subcellularLocation>
</comment>
<evidence type="ECO:0000256" key="6">
    <source>
        <dbReference type="SAM" id="Phobius"/>
    </source>
</evidence>
<feature type="domain" description="Mechanosensitive ion channel MscS" evidence="7">
    <location>
        <begin position="195"/>
        <end position="268"/>
    </location>
</feature>
<evidence type="ECO:0000256" key="5">
    <source>
        <dbReference type="ARBA" id="ARBA00023136"/>
    </source>
</evidence>
<dbReference type="InterPro" id="IPR023408">
    <property type="entry name" value="MscS_beta-dom_sf"/>
</dbReference>
<reference evidence="9" key="1">
    <citation type="submission" date="2016-10" db="EMBL/GenBank/DDBJ databases">
        <title>Comparative genomics uncovers the prolific and rare metabolic potential of the cyanobacterial genus Moorea.</title>
        <authorList>
            <person name="Leao T."/>
            <person name="Castelao G."/>
            <person name="Korobeynikov A."/>
            <person name="Monroe E.A."/>
            <person name="Podell S."/>
            <person name="Glukhov E."/>
            <person name="Allen E."/>
            <person name="Gerwick W.H."/>
            <person name="Gerwick L."/>
        </authorList>
    </citation>
    <scope>NUCLEOTIDE SEQUENCE [LARGE SCALE GENOMIC DNA]</scope>
    <source>
        <strain evidence="9">PAL-8-15-08-1</strain>
    </source>
</reference>
<dbReference type="Gene3D" id="1.10.287.1260">
    <property type="match status" value="1"/>
</dbReference>
<dbReference type="KEGG" id="mpro:BJP34_11210"/>
<dbReference type="Proteomes" id="UP000177870">
    <property type="component" value="Chromosome"/>
</dbReference>